<dbReference type="Proteomes" id="UP001619887">
    <property type="component" value="Unassembled WGS sequence"/>
</dbReference>
<comment type="subcellular location">
    <subcellularLocation>
        <location evidence="1">Membrane</location>
    </subcellularLocation>
</comment>
<evidence type="ECO:0000256" key="7">
    <source>
        <dbReference type="PROSITE-ProRule" id="PRU00152"/>
    </source>
</evidence>
<sequence>MGTLLQTSVFFCLSVGCLFLPENSDAFSGNDLSVQCPFVFRNVCFEFVRGSETWSQARSSCANRGGDLLKVVNSPIKMFLKNISREGNISNFTWWLGEGVQGQHQEPTTKNAEVSKENCTYIKLDPFQLILTSDCNQRRGSLCTHNEWSASNTKNTMVSSHATRSRPKRADSSATDMLQSSVANIAILLQAAEEELLRMERTADEPTNQNRDDFIKYLLLGTVKLIEDDIKPDNDTVTKIIKCCTAILLLSMNKCDIKTNPNPTSLFEKVFQIFRKISELVVSKYPEQVLIRHPTGIVYQSIHTPAQLGNAVLGSEQDGAFIKLPSFAALKGQLGGYNRITAQMATFTKNPHPTDVQISGTVCSLYLSSNKKEINLSNLSEMVEIFLPLPNASIPTNSTIVLENNTNVLTTINVSDPDVTICLTVEPNANVTLVLRLSEGSPPNDRYFSKTTILSLTEGYRWMITPEMLQHTRGVWYIESRLLNSSWEPGLTLRINSFTAKCVYWDVKNETWSMYGCQVGNKSTPKQTQCLCNHLTLFGSTFFVMPNYVDLSRTTELFSTLSENFVVLALLCTFFGLYLVTLLWACYSDRRARSKRKMTLLEDNHPGAQYNYLIGVQTGHRKNAGTTANVTVKLTGSDGESDTHVLTDPDKPVFERGAVDMFLLATPFPLGEVRNLRLQHDNSGSHPSWYINKVTVQDLQTRQVFHFFCNCWLSVDNGDNMTKKTFNAAKNNEVASFRNIFQTRTSTGFRDEHIWVSIVDPPSRSPFTRAQRVSCCMSLLLCTMAINIAFWNIPIKEDSPVVFEFGSMQITWQELMVGVQSGLLMFPINILIITIFRSIKPRVITKSHKGDSEESLRPPPVNIPSILKDTEEVISMMSISPRNKMSETHRLQSTSDLSYALDTVHDFIQLMQGESESDPHWVYCSKFLLAGLCHLLMCLEKLDERNFPSPQDYLQTLNTTNILVRKAEMVFSSHLAYCPPPVKKRKKKATCWLPWWCVFLGWFLLLSISGISTFFTLLYGLDYGRAKSIKWVMSLGLSLFQSIFILQPLKVLGIAVFFALLLKPVAVEESEEIEQLKLEQQIKCGRYSGRHSL</sequence>
<comment type="similarity">
    <text evidence="2">Belongs to the polycystin family.</text>
</comment>
<evidence type="ECO:0000256" key="10">
    <source>
        <dbReference type="SAM" id="Phobius"/>
    </source>
</evidence>
<dbReference type="Pfam" id="PF01477">
    <property type="entry name" value="PLAT"/>
    <property type="match status" value="1"/>
</dbReference>
<dbReference type="InterPro" id="IPR036392">
    <property type="entry name" value="PLAT/LH2_dom_sf"/>
</dbReference>
<feature type="transmembrane region" description="Helical" evidence="10">
    <location>
        <begin position="1039"/>
        <end position="1062"/>
    </location>
</feature>
<evidence type="ECO:0008006" key="17">
    <source>
        <dbReference type="Google" id="ProtNLM"/>
    </source>
</evidence>
<feature type="transmembrane region" description="Helical" evidence="10">
    <location>
        <begin position="993"/>
        <end position="1019"/>
    </location>
</feature>
<feature type="region of interest" description="Disordered" evidence="9">
    <location>
        <begin position="154"/>
        <end position="174"/>
    </location>
</feature>
<keyword evidence="5 10" id="KW-0472">Membrane</keyword>
<dbReference type="AlphaFoldDB" id="A0ABD2HHS3"/>
<feature type="transmembrane region" description="Helical" evidence="10">
    <location>
        <begin position="815"/>
        <end position="836"/>
    </location>
</feature>
<proteinExistence type="inferred from homology"/>
<dbReference type="Pfam" id="PF01825">
    <property type="entry name" value="GPS"/>
    <property type="match status" value="1"/>
</dbReference>
<dbReference type="InterPro" id="IPR051223">
    <property type="entry name" value="Polycystin"/>
</dbReference>
<dbReference type="GO" id="GO:0016020">
    <property type="term" value="C:membrane"/>
    <property type="evidence" value="ECO:0007669"/>
    <property type="project" value="UniProtKB-SubCell"/>
</dbReference>
<feature type="transmembrane region" description="Helical" evidence="10">
    <location>
        <begin position="565"/>
        <end position="587"/>
    </location>
</feature>
<dbReference type="Gene3D" id="3.10.100.10">
    <property type="entry name" value="Mannose-Binding Protein A, subunit A"/>
    <property type="match status" value="1"/>
</dbReference>
<dbReference type="PROSITE" id="PS50041">
    <property type="entry name" value="C_TYPE_LECTIN_2"/>
    <property type="match status" value="1"/>
</dbReference>
<organism evidence="15 16">
    <name type="scientific">Pagothenia borchgrevinki</name>
    <name type="common">Bald rockcod</name>
    <name type="synonym">Trematomus borchgrevinki</name>
    <dbReference type="NCBI Taxonomy" id="8213"/>
    <lineage>
        <taxon>Eukaryota</taxon>
        <taxon>Metazoa</taxon>
        <taxon>Chordata</taxon>
        <taxon>Craniata</taxon>
        <taxon>Vertebrata</taxon>
        <taxon>Euteleostomi</taxon>
        <taxon>Actinopterygii</taxon>
        <taxon>Neopterygii</taxon>
        <taxon>Teleostei</taxon>
        <taxon>Neoteleostei</taxon>
        <taxon>Acanthomorphata</taxon>
        <taxon>Eupercaria</taxon>
        <taxon>Perciformes</taxon>
        <taxon>Notothenioidei</taxon>
        <taxon>Nototheniidae</taxon>
        <taxon>Pagothenia</taxon>
    </lineage>
</organism>
<feature type="domain" description="GAIN-B" evidence="14">
    <location>
        <begin position="363"/>
        <end position="551"/>
    </location>
</feature>
<dbReference type="InterPro" id="IPR057244">
    <property type="entry name" value="GAIN_B"/>
</dbReference>
<dbReference type="InterPro" id="IPR016186">
    <property type="entry name" value="C-type_lectin-like/link_sf"/>
</dbReference>
<gene>
    <name evidence="15" type="ORF">OYC64_015690</name>
</gene>
<dbReference type="Gene3D" id="2.60.220.50">
    <property type="match status" value="1"/>
</dbReference>
<feature type="coiled-coil region" evidence="8">
    <location>
        <begin position="182"/>
        <end position="209"/>
    </location>
</feature>
<dbReference type="SMART" id="SM00308">
    <property type="entry name" value="LH2"/>
    <property type="match status" value="1"/>
</dbReference>
<dbReference type="PROSITE" id="PS50221">
    <property type="entry name" value="GAIN_B"/>
    <property type="match status" value="1"/>
</dbReference>
<evidence type="ECO:0000256" key="9">
    <source>
        <dbReference type="SAM" id="MobiDB-lite"/>
    </source>
</evidence>
<feature type="chain" id="PRO_5044833983" description="Polycystic kidney disease protein 1-like 2" evidence="11">
    <location>
        <begin position="27"/>
        <end position="1093"/>
    </location>
</feature>
<keyword evidence="11" id="KW-0732">Signal</keyword>
<dbReference type="Gene3D" id="2.60.60.20">
    <property type="entry name" value="PLAT/LH2 domain"/>
    <property type="match status" value="1"/>
</dbReference>
<dbReference type="InterPro" id="IPR001024">
    <property type="entry name" value="PLAT/LH2_dom"/>
</dbReference>
<evidence type="ECO:0000259" key="12">
    <source>
        <dbReference type="PROSITE" id="PS50041"/>
    </source>
</evidence>
<name>A0ABD2HHS3_PAGBO</name>
<evidence type="ECO:0000313" key="15">
    <source>
        <dbReference type="EMBL" id="KAL3065582.1"/>
    </source>
</evidence>
<dbReference type="CDD" id="cd01752">
    <property type="entry name" value="PLAT_polycystin"/>
    <property type="match status" value="1"/>
</dbReference>
<dbReference type="PANTHER" id="PTHR10877:SF197">
    <property type="entry name" value="POLYCYSTIC KIDNEY DISEASE PROTEIN 1-LIKE 2"/>
    <property type="match status" value="1"/>
</dbReference>
<dbReference type="PROSITE" id="PS50095">
    <property type="entry name" value="PLAT"/>
    <property type="match status" value="1"/>
</dbReference>
<dbReference type="InterPro" id="IPR016187">
    <property type="entry name" value="CTDL_fold"/>
</dbReference>
<feature type="domain" description="PLAT" evidence="13">
    <location>
        <begin position="610"/>
        <end position="727"/>
    </location>
</feature>
<dbReference type="PANTHER" id="PTHR10877">
    <property type="entry name" value="POLYCYSTIN FAMILY MEMBER"/>
    <property type="match status" value="1"/>
</dbReference>
<accession>A0ABD2HHS3</accession>
<feature type="signal peptide" evidence="11">
    <location>
        <begin position="1"/>
        <end position="26"/>
    </location>
</feature>
<evidence type="ECO:0000256" key="5">
    <source>
        <dbReference type="ARBA" id="ARBA00023136"/>
    </source>
</evidence>
<protein>
    <recommendedName>
        <fullName evidence="17">Polycystic kidney disease protein 1-like 2</fullName>
    </recommendedName>
</protein>
<feature type="transmembrane region" description="Helical" evidence="10">
    <location>
        <begin position="773"/>
        <end position="795"/>
    </location>
</feature>
<keyword evidence="6" id="KW-1015">Disulfide bond</keyword>
<dbReference type="InterPro" id="IPR000203">
    <property type="entry name" value="GPS"/>
</dbReference>
<dbReference type="EMBL" id="JBIYXZ010002069">
    <property type="protein sequence ID" value="KAL3065582.1"/>
    <property type="molecule type" value="Genomic_DNA"/>
</dbReference>
<keyword evidence="8" id="KW-0175">Coiled coil</keyword>
<comment type="caution">
    <text evidence="7">Lacks conserved residue(s) required for the propagation of feature annotation.</text>
</comment>
<feature type="domain" description="C-type lectin" evidence="12">
    <location>
        <begin position="40"/>
        <end position="144"/>
    </location>
</feature>
<dbReference type="InterPro" id="IPR042060">
    <property type="entry name" value="PLAT_polycystin1"/>
</dbReference>
<evidence type="ECO:0000256" key="8">
    <source>
        <dbReference type="SAM" id="Coils"/>
    </source>
</evidence>
<dbReference type="FunFam" id="2.60.60.20:FF:000008">
    <property type="entry name" value="Polycystic kidney disease 1-like 2, isoform CRA_a"/>
    <property type="match status" value="1"/>
</dbReference>
<evidence type="ECO:0000259" key="13">
    <source>
        <dbReference type="PROSITE" id="PS50095"/>
    </source>
</evidence>
<dbReference type="SMART" id="SM00303">
    <property type="entry name" value="GPS"/>
    <property type="match status" value="1"/>
</dbReference>
<keyword evidence="16" id="KW-1185">Reference proteome</keyword>
<evidence type="ECO:0000256" key="11">
    <source>
        <dbReference type="SAM" id="SignalP"/>
    </source>
</evidence>
<evidence type="ECO:0000313" key="16">
    <source>
        <dbReference type="Proteomes" id="UP001619887"/>
    </source>
</evidence>
<evidence type="ECO:0000256" key="1">
    <source>
        <dbReference type="ARBA" id="ARBA00004370"/>
    </source>
</evidence>
<evidence type="ECO:0000256" key="6">
    <source>
        <dbReference type="ARBA" id="ARBA00023157"/>
    </source>
</evidence>
<evidence type="ECO:0000256" key="3">
    <source>
        <dbReference type="ARBA" id="ARBA00022692"/>
    </source>
</evidence>
<dbReference type="CDD" id="cd00037">
    <property type="entry name" value="CLECT"/>
    <property type="match status" value="1"/>
</dbReference>
<evidence type="ECO:0000256" key="2">
    <source>
        <dbReference type="ARBA" id="ARBA00007200"/>
    </source>
</evidence>
<keyword evidence="3 10" id="KW-0812">Transmembrane</keyword>
<reference evidence="15 16" key="2">
    <citation type="journal article" date="2024" name="G3 (Bethesda)">
        <title>The genome of the cryopelagic Antarctic bald notothen, Trematomus borchgrevinki.</title>
        <authorList>
            <person name="Rayamajhi N."/>
            <person name="Rivera-Colon A.G."/>
            <person name="Minhas B.F."/>
            <person name="Cheng C.C."/>
            <person name="Catchen J.M."/>
        </authorList>
    </citation>
    <scope>NUCLEOTIDE SEQUENCE [LARGE SCALE GENOMIC DNA]</scope>
    <source>
        <strain evidence="15">AGRC-2024</strain>
    </source>
</reference>
<dbReference type="InterPro" id="IPR046338">
    <property type="entry name" value="GAIN_dom_sf"/>
</dbReference>
<comment type="caution">
    <text evidence="15">The sequence shown here is derived from an EMBL/GenBank/DDBJ whole genome shotgun (WGS) entry which is preliminary data.</text>
</comment>
<dbReference type="SUPFAM" id="SSF49723">
    <property type="entry name" value="Lipase/lipooxygenase domain (PLAT/LH2 domain)"/>
    <property type="match status" value="1"/>
</dbReference>
<reference evidence="15 16" key="1">
    <citation type="journal article" date="2022" name="G3 (Bethesda)">
        <title>Evaluating Illumina-, Nanopore-, and PacBio-based genome assembly strategies with the bald notothen, Trematomus borchgrevinki.</title>
        <authorList>
            <person name="Rayamajhi N."/>
            <person name="Cheng C.C."/>
            <person name="Catchen J.M."/>
        </authorList>
    </citation>
    <scope>NUCLEOTIDE SEQUENCE [LARGE SCALE GENOMIC DNA]</scope>
    <source>
        <strain evidence="15">AGRC-2024</strain>
    </source>
</reference>
<dbReference type="InterPro" id="IPR001304">
    <property type="entry name" value="C-type_lectin-like"/>
</dbReference>
<dbReference type="SUPFAM" id="SSF56436">
    <property type="entry name" value="C-type lectin-like"/>
    <property type="match status" value="1"/>
</dbReference>
<evidence type="ECO:0000256" key="4">
    <source>
        <dbReference type="ARBA" id="ARBA00022989"/>
    </source>
</evidence>
<keyword evidence="4 10" id="KW-1133">Transmembrane helix</keyword>
<evidence type="ECO:0000259" key="14">
    <source>
        <dbReference type="PROSITE" id="PS50221"/>
    </source>
</evidence>